<gene>
    <name evidence="4" type="ORF">I4Q42_14895</name>
</gene>
<reference evidence="4 5" key="1">
    <citation type="submission" date="2020-11" db="EMBL/GenBank/DDBJ databases">
        <title>genome sequence of strain KACC 18849.</title>
        <authorList>
            <person name="Gao J."/>
            <person name="Zhang X."/>
        </authorList>
    </citation>
    <scope>NUCLEOTIDE SEQUENCE [LARGE SCALE GENOMIC DNA]</scope>
    <source>
        <strain evidence="4 5">KACC 18849</strain>
    </source>
</reference>
<dbReference type="GO" id="GO:0008483">
    <property type="term" value="F:transaminase activity"/>
    <property type="evidence" value="ECO:0007669"/>
    <property type="project" value="UniProtKB-KW"/>
</dbReference>
<evidence type="ECO:0000313" key="4">
    <source>
        <dbReference type="EMBL" id="MBI1684959.1"/>
    </source>
</evidence>
<dbReference type="InterPro" id="IPR000653">
    <property type="entry name" value="DegT/StrS_aminotransferase"/>
</dbReference>
<evidence type="ECO:0000256" key="1">
    <source>
        <dbReference type="ARBA" id="ARBA00022898"/>
    </source>
</evidence>
<keyword evidence="1 3" id="KW-0663">Pyridoxal phosphate</keyword>
<evidence type="ECO:0000256" key="3">
    <source>
        <dbReference type="RuleBase" id="RU004508"/>
    </source>
</evidence>
<keyword evidence="4" id="KW-0808">Transferase</keyword>
<organism evidence="4 5">
    <name type="scientific">Caulobacter hibisci</name>
    <dbReference type="NCBI Taxonomy" id="2035993"/>
    <lineage>
        <taxon>Bacteria</taxon>
        <taxon>Pseudomonadati</taxon>
        <taxon>Pseudomonadota</taxon>
        <taxon>Alphaproteobacteria</taxon>
        <taxon>Caulobacterales</taxon>
        <taxon>Caulobacteraceae</taxon>
        <taxon>Caulobacter</taxon>
    </lineage>
</organism>
<comment type="similarity">
    <text evidence="2 3">Belongs to the DegT/DnrJ/EryC1 family.</text>
</comment>
<dbReference type="SUPFAM" id="SSF53383">
    <property type="entry name" value="PLP-dependent transferases"/>
    <property type="match status" value="1"/>
</dbReference>
<sequence>MVKHARSPRTDSTTPIAVAKPRLPQTDAIVPYLRRIDSARWYSNFGPLVQELEERLAHRFGAQARAVTCVNATQGLTLTLQALNIAPGTLCAMPSWTFVATGHAAVQAGLTPWFLDADRDSWMLTPQIAAEALARAPGTVGALIVVAPFGRMPDVAAWLDFQDKTGIKVIIDAAAAFDAACDARLPTVVSLHATKVLGMGEGGFVATDNHALAARLRRLTSFGFDGTRLSQHTANNAKISEYAAAVGLASLDAWPGDRLRWFTAAQTLRHFPLPREIGYQPGWGRDWTTSVCVVTTPEGAAPELIAALKARDVDTRQWWGEGCHASPAFAAFPREALPNTEILATSTLGLPFYIDLDRADAARIAEALGAAL</sequence>
<dbReference type="PANTHER" id="PTHR30244:SF9">
    <property type="entry name" value="PROTEIN RV3402C"/>
    <property type="match status" value="1"/>
</dbReference>
<dbReference type="PANTHER" id="PTHR30244">
    <property type="entry name" value="TRANSAMINASE"/>
    <property type="match status" value="1"/>
</dbReference>
<dbReference type="InterPro" id="IPR015421">
    <property type="entry name" value="PyrdxlP-dep_Trfase_major"/>
</dbReference>
<dbReference type="Pfam" id="PF01041">
    <property type="entry name" value="DegT_DnrJ_EryC1"/>
    <property type="match status" value="1"/>
</dbReference>
<dbReference type="PIRSF" id="PIRSF000390">
    <property type="entry name" value="PLP_StrS"/>
    <property type="match status" value="1"/>
</dbReference>
<evidence type="ECO:0000256" key="2">
    <source>
        <dbReference type="ARBA" id="ARBA00037999"/>
    </source>
</evidence>
<comment type="caution">
    <text evidence="4">The sequence shown here is derived from an EMBL/GenBank/DDBJ whole genome shotgun (WGS) entry which is preliminary data.</text>
</comment>
<proteinExistence type="inferred from homology"/>
<name>A0ABS0SZT3_9CAUL</name>
<dbReference type="EMBL" id="JADWOX010000010">
    <property type="protein sequence ID" value="MBI1684959.1"/>
    <property type="molecule type" value="Genomic_DNA"/>
</dbReference>
<dbReference type="Gene3D" id="3.40.640.10">
    <property type="entry name" value="Type I PLP-dependent aspartate aminotransferase-like (Major domain)"/>
    <property type="match status" value="1"/>
</dbReference>
<dbReference type="RefSeq" id="WP_198576874.1">
    <property type="nucleotide sequence ID" value="NZ_JADWOX010000010.1"/>
</dbReference>
<keyword evidence="4" id="KW-0032">Aminotransferase</keyword>
<dbReference type="Proteomes" id="UP000639859">
    <property type="component" value="Unassembled WGS sequence"/>
</dbReference>
<dbReference type="InterPro" id="IPR015424">
    <property type="entry name" value="PyrdxlP-dep_Trfase"/>
</dbReference>
<accession>A0ABS0SZT3</accession>
<protein>
    <submittedName>
        <fullName evidence="4">DegT/DnrJ/EryC1/StrS family aminotransferase</fullName>
    </submittedName>
</protein>
<keyword evidence="5" id="KW-1185">Reference proteome</keyword>
<evidence type="ECO:0000313" key="5">
    <source>
        <dbReference type="Proteomes" id="UP000639859"/>
    </source>
</evidence>